<accession>A0ABT5GFV7</accession>
<dbReference type="Pfam" id="PF05593">
    <property type="entry name" value="RHS_repeat"/>
    <property type="match status" value="2"/>
</dbReference>
<evidence type="ECO:0000313" key="4">
    <source>
        <dbReference type="EMBL" id="MDC5696993.1"/>
    </source>
</evidence>
<evidence type="ECO:0000256" key="2">
    <source>
        <dbReference type="SAM" id="SignalP"/>
    </source>
</evidence>
<reference evidence="4 5" key="1">
    <citation type="submission" date="2022-11" db="EMBL/GenBank/DDBJ databases">
        <title>Anaerobic phenanthrene biodegradation by a DNRA strain PheN6.</title>
        <authorList>
            <person name="Zhang Z."/>
        </authorList>
    </citation>
    <scope>NUCLEOTIDE SEQUENCE [LARGE SCALE GENOMIC DNA]</scope>
    <source>
        <strain evidence="4 5">PheN6</strain>
    </source>
</reference>
<dbReference type="InterPro" id="IPR006530">
    <property type="entry name" value="YD"/>
</dbReference>
<gene>
    <name evidence="4" type="ORF">OO014_06950</name>
</gene>
<dbReference type="Gene3D" id="2.180.10.10">
    <property type="entry name" value="RHS repeat-associated core"/>
    <property type="match status" value="4"/>
</dbReference>
<comment type="caution">
    <text evidence="4">The sequence shown here is derived from an EMBL/GenBank/DDBJ whole genome shotgun (WGS) entry which is preliminary data.</text>
</comment>
<feature type="compositionally biased region" description="Low complexity" evidence="1">
    <location>
        <begin position="16"/>
        <end position="32"/>
    </location>
</feature>
<dbReference type="InterPro" id="IPR031325">
    <property type="entry name" value="RHS_repeat"/>
</dbReference>
<dbReference type="PANTHER" id="PTHR32305">
    <property type="match status" value="1"/>
</dbReference>
<feature type="compositionally biased region" description="Pro residues" evidence="1">
    <location>
        <begin position="33"/>
        <end position="44"/>
    </location>
</feature>
<dbReference type="InterPro" id="IPR050708">
    <property type="entry name" value="T6SS_VgrG/RHS"/>
</dbReference>
<feature type="signal peptide" evidence="2">
    <location>
        <begin position="1"/>
        <end position="20"/>
    </location>
</feature>
<dbReference type="InterPro" id="IPR033803">
    <property type="entry name" value="CBD-like_Golvesin-Xly"/>
</dbReference>
<evidence type="ECO:0000313" key="5">
    <source>
        <dbReference type="Proteomes" id="UP001150259"/>
    </source>
</evidence>
<feature type="domain" description="Golvesin/Xly CBD-like" evidence="3">
    <location>
        <begin position="446"/>
        <end position="565"/>
    </location>
</feature>
<dbReference type="Pfam" id="PF25275">
    <property type="entry name" value="Golvesin_C"/>
    <property type="match status" value="2"/>
</dbReference>
<dbReference type="Proteomes" id="UP001150259">
    <property type="component" value="Unassembled WGS sequence"/>
</dbReference>
<name>A0ABT5GFV7_9MICO</name>
<keyword evidence="2" id="KW-0732">Signal</keyword>
<evidence type="ECO:0000259" key="3">
    <source>
        <dbReference type="Pfam" id="PF25275"/>
    </source>
</evidence>
<feature type="chain" id="PRO_5045407380" evidence="2">
    <location>
        <begin position="21"/>
        <end position="2883"/>
    </location>
</feature>
<proteinExistence type="predicted"/>
<dbReference type="PANTHER" id="PTHR32305:SF15">
    <property type="entry name" value="PROTEIN RHSA-RELATED"/>
    <property type="match status" value="1"/>
</dbReference>
<dbReference type="InterPro" id="IPR022385">
    <property type="entry name" value="Rhs_assc_core"/>
</dbReference>
<protein>
    <submittedName>
        <fullName evidence="4">DNRLRE domain-containing protein</fullName>
    </submittedName>
</protein>
<keyword evidence="5" id="KW-1185">Reference proteome</keyword>
<evidence type="ECO:0000256" key="1">
    <source>
        <dbReference type="SAM" id="MobiDB-lite"/>
    </source>
</evidence>
<feature type="domain" description="Golvesin/Xly CBD-like" evidence="3">
    <location>
        <begin position="2013"/>
        <end position="2141"/>
    </location>
</feature>
<organism evidence="4 5">
    <name type="scientific">Intrasporangium calvum</name>
    <dbReference type="NCBI Taxonomy" id="53358"/>
    <lineage>
        <taxon>Bacteria</taxon>
        <taxon>Bacillati</taxon>
        <taxon>Actinomycetota</taxon>
        <taxon>Actinomycetes</taxon>
        <taxon>Micrococcales</taxon>
        <taxon>Intrasporangiaceae</taxon>
        <taxon>Intrasporangium</taxon>
    </lineage>
</organism>
<dbReference type="NCBIfam" id="TIGR03696">
    <property type="entry name" value="Rhs_assc_core"/>
    <property type="match status" value="1"/>
</dbReference>
<sequence length="2883" mass="308862">MSVVASALVATGLVAPPAQASAQALSRPAAVPAGPPPWEPPKPPVNSDLQAGAVPRQGDVAAGKDAPKAKRVKELPAKRSANGKVFELSDGRLEQELSVVPVHYRGKDGQWRDIDTAVKAVSGERGYSFGNRANQFSSFFGTSRDRLVLFREGDAEISLGLADDADPTTMKVRPVVDGNRVTFPDALGQGVDLTYVVTPEGLKEDIVLNEVPETFSWTFDLHTKGLTAVQRADGSITFHRGGADGPAEFLIPRPFMFDGKVDPGSMTGFVTSEKVEQTLSGSGDEQQVTITVDEAWVKDTERVLPIRIDPTITVAPALGEAQNVMILSEAPATNYASSWKLSVGTTGYGKARSLVKFPLDQIPMGTKIEQANLQMYYSQWHTTNDNSVTVEAHRATAAWSESTANWNNASANVGELSANEVRLENGVEDPEGYGTAGPCSVSPCGSTTTASDWTTQAYSGASNGNYVYNKDADTTDRYQWRPRITESGPYRISAYYVKAPGRATDSPFWMYSADPTQVVTVNQYASTASSVWGYLGTKNFNAGTSGSVILGDRANLITNGDVVKFRKEALQTKDANKVDQWHSFSVRHTVQSWLDGRYPNYGFVLKVSDADEGVLGKGGPRYEAAEYAYNGEAANWPKLVVRYGVPGVDLKPVDTIYASGAKLAWNAYVDPTGTSSTGDDLVEYQVHRSTDSTFSPSSSTLVAPVKPGTLSFTDTTAEVTAADDPSEFGGNLYWYQIAAKTRDGRLLPGLIRMVRLPKAGRVTRIYWNSGYDTTISSASPTTNFNLFYSKHWLNIGNSYGSTGTEKRALLKFNTPTDIPAGAQILSAKIKTYQSDSGGNLNAVYRLHELTRDFNETTATWNQAATGVPWTTPGGDFSSTVVDDLTYINSDPARMNWDATSSVKEWLANPASNKGFLLKISNPTTPLDWLSLLSDEASEPLLRPRLVVEYLEATAASTYDAAATPDTVETGSTQTVDVTITNPTGSEWTPAAMDLTYRWKTPDGQDVTTSANQAFTALPETLSPGEAVTVKATVKAPVAGTTSADAIKAFPHVLEWELRDKATGVLLSKKSTGAIPALAQRVTAVTPTSDQIGLEKFYAYSGKATGAGATLTNNLYAGNAVWSYSPISNPGRGLGSFFRLAYNSQDTSDTVSGFGWSMQASSLTRLGAPLDLHPNRNPSTVKLTDGDGTTHTFTVDPNDPNRNNFVSPKGVHLYLQRQNVCDARVTDLQAWVMTRPDRTQFFYDCDGFPTSIVDNNGNTMTFTYEARRSQNKPTKFLKYVTDATGRQVLTLDYYDKGDSYPLVSDTAWTVSTATNLTNPFVIDHVRSVTDHTGRQLTFAYTDKGLLGQITDGAGSSQPKVFGFQYDMTQGNKNAKLVKVVDPRGKGTSLEYYTAPQDPKFKWALKSITDRLGNPTSFAYADPDGAQGQAISATVTDAEGNSAAYDLDGYGRPTKTTNAKSETTQLGWDDQHNVTRLTEANGAVSTWVYDALTGYPTEIKDATAVKNGTAGTTLTYQRGMGGRIADLTGKRSPEGRTWAFTYTGEGDLASVTDPAGTATTTAGDFTTSYTYDGWGQLLTAKDANGNLTRNASFEANGYPREITDALAQKTAFAYDDAGRVLTVTDALGKKTEQTYDVYGRPLVTKVPKDQAAGIYITTPAPTYDPNDNVTVSTAPNGAQSTAVYDAADRVTASTLPKDSDTGPERKSTFTYDKIGNLLTQVEPRGTATAEAGDFTTTYAYDPIYQVTSVTNAAGGKTTYTYNTVGDLVTVVDPRKNATSATDDYTSKFEYDLAHRLTRTIDAAGKASSQTYDRDGLVVSSTDQENRTTTVTLDARGQVSEAKSPFKDEAGTILYRYTRFEYDQVGNRTKVITPRGVATATVADDFIHQTVYDQLNRVKETLTPFDPSDARYKTANKTTYAYDAVGRLKTLSLPPSEGQSVRNDTGYGYWDNGAIKSSTDPWDIITTYDYNALGQQTKRTLTSAGGQSRVMTWDYHPDGKLKARADSGAPVGAHVVLVDDGDTGNVKATGTWATSTAGSGFQGVGYRTHAAGSGTDTFEWTLNIPQDGQYTLYAKYPAVTGASTSATYTVKHASGEAKPTVNQATQAGQWVSLGKYTFADGNAAKVTLAQSAGGVVVADGVKAVRDTTGESDAENRDFVYGYDVNGNLTSVTDRRTGVAVTSYAVAYTQLNQVKTVTESGAGSGTTTFTYNENGAVKSTAHAKSYASYEYDARDLLAKVTNGASASDPAAKTTTYTYSDAGRRLREVKGNGNTVDYGYFLDGSVRSMLEKTSAGVKVAEHAFDYDLNGNRTKDAASVMNADNHGALVATTSVYGFDPLDRVASVTKTGAGAGSESYTHDANGNVIAQSIGGVATSFTYDRNRLLTAATGGSSAAYTYDPFGRLESVTSAGKQIERKVYDGFDHVIEHRKLTEAGSLAKTTYGFDALDRTVSKTTGAGTADAKTTDFAYLGLTEQLLEELNAATDAVEAKYTYSATGERLGQSKKNTSGTWEDSFYGYNAHSDVETLTGADGATRATYGYTAYGSNDAARFTGIDKPSVGEPGGEAYNVYRYNAKRWDAASGEYDMGFRDYNPGLNRFTTRDMYNGALADLNLATDPFNGNRYAFAGGNPINRIELDGHVALPYDGVAGDAGSVSASSSFWDTIVEGSKDAVGVARGFGEGAVDTVSGLWECGSAIVDCGKNVWSFAGAVKDDPSVAWRAMTDDIVDDWNNDNQGEAIGRGAFSVVELVFGLKGVGKLSKASKAGDGASSEASLLSRANVARDAALERLTTVRSADRPATVVGAYNVRTGEVAVGQSSKVLQECAEACAVRMLGGNAADIRFTRAFRPNGVGAPFREIPVCASFCEPAYGRGAFPDPLTRFASDGIG</sequence>
<dbReference type="NCBIfam" id="NF033679">
    <property type="entry name" value="DNRLRE_dom"/>
    <property type="match status" value="2"/>
</dbReference>
<dbReference type="EMBL" id="JAPFQL010000022">
    <property type="protein sequence ID" value="MDC5696993.1"/>
    <property type="molecule type" value="Genomic_DNA"/>
</dbReference>
<dbReference type="NCBIfam" id="TIGR01643">
    <property type="entry name" value="YD_repeat_2x"/>
    <property type="match status" value="6"/>
</dbReference>
<feature type="region of interest" description="Disordered" evidence="1">
    <location>
        <begin position="16"/>
        <end position="51"/>
    </location>
</feature>